<evidence type="ECO:0000256" key="5">
    <source>
        <dbReference type="ARBA" id="ARBA00022723"/>
    </source>
</evidence>
<keyword evidence="10" id="KW-1185">Reference proteome</keyword>
<proteinExistence type="inferred from homology"/>
<dbReference type="InterPro" id="IPR027806">
    <property type="entry name" value="HARBI1_dom"/>
</dbReference>
<keyword evidence="6" id="KW-0378">Hydrolase</keyword>
<comment type="subcellular location">
    <subcellularLocation>
        <location evidence="2">Nucleus</location>
    </subcellularLocation>
</comment>
<keyword evidence="5" id="KW-0479">Metal-binding</keyword>
<evidence type="ECO:0000313" key="10">
    <source>
        <dbReference type="Proteomes" id="UP001329430"/>
    </source>
</evidence>
<comment type="caution">
    <text evidence="9">The sequence shown here is derived from an EMBL/GenBank/DDBJ whole genome shotgun (WGS) entry which is preliminary data.</text>
</comment>
<dbReference type="PANTHER" id="PTHR22930:SF269">
    <property type="entry name" value="NUCLEASE HARBI1-LIKE PROTEIN"/>
    <property type="match status" value="1"/>
</dbReference>
<dbReference type="PANTHER" id="PTHR22930">
    <property type="match status" value="1"/>
</dbReference>
<dbReference type="Pfam" id="PF13359">
    <property type="entry name" value="DDE_Tnp_4"/>
    <property type="match status" value="1"/>
</dbReference>
<evidence type="ECO:0000256" key="4">
    <source>
        <dbReference type="ARBA" id="ARBA00022722"/>
    </source>
</evidence>
<dbReference type="AlphaFoldDB" id="A0AAN7VKD6"/>
<evidence type="ECO:0000256" key="3">
    <source>
        <dbReference type="ARBA" id="ARBA00006958"/>
    </source>
</evidence>
<gene>
    <name evidence="9" type="ORF">RI129_006649</name>
</gene>
<evidence type="ECO:0000256" key="6">
    <source>
        <dbReference type="ARBA" id="ARBA00022801"/>
    </source>
</evidence>
<dbReference type="GO" id="GO:0004518">
    <property type="term" value="F:nuclease activity"/>
    <property type="evidence" value="ECO:0007669"/>
    <property type="project" value="UniProtKB-KW"/>
</dbReference>
<protein>
    <recommendedName>
        <fullName evidence="8">DDE Tnp4 domain-containing protein</fullName>
    </recommendedName>
</protein>
<evidence type="ECO:0000313" key="9">
    <source>
        <dbReference type="EMBL" id="KAK5645349.1"/>
    </source>
</evidence>
<keyword evidence="4" id="KW-0540">Nuclease</keyword>
<dbReference type="GO" id="GO:0005634">
    <property type="term" value="C:nucleus"/>
    <property type="evidence" value="ECO:0007669"/>
    <property type="project" value="UniProtKB-SubCell"/>
</dbReference>
<comment type="cofactor">
    <cofactor evidence="1">
        <name>a divalent metal cation</name>
        <dbReference type="ChEBI" id="CHEBI:60240"/>
    </cofactor>
</comment>
<dbReference type="EMBL" id="JAVRBK010000004">
    <property type="protein sequence ID" value="KAK5645349.1"/>
    <property type="molecule type" value="Genomic_DNA"/>
</dbReference>
<evidence type="ECO:0000256" key="1">
    <source>
        <dbReference type="ARBA" id="ARBA00001968"/>
    </source>
</evidence>
<organism evidence="9 10">
    <name type="scientific">Pyrocoelia pectoralis</name>
    <dbReference type="NCBI Taxonomy" id="417401"/>
    <lineage>
        <taxon>Eukaryota</taxon>
        <taxon>Metazoa</taxon>
        <taxon>Ecdysozoa</taxon>
        <taxon>Arthropoda</taxon>
        <taxon>Hexapoda</taxon>
        <taxon>Insecta</taxon>
        <taxon>Pterygota</taxon>
        <taxon>Neoptera</taxon>
        <taxon>Endopterygota</taxon>
        <taxon>Coleoptera</taxon>
        <taxon>Polyphaga</taxon>
        <taxon>Elateriformia</taxon>
        <taxon>Elateroidea</taxon>
        <taxon>Lampyridae</taxon>
        <taxon>Lampyrinae</taxon>
        <taxon>Pyrocoelia</taxon>
    </lineage>
</organism>
<sequence>MNEHTFQLLLSLVKNDIEKEDTKFRSAISARDRLIITLRFLATGESYKSLSFSFRVGHSTISEIIPEVCSVIYKNLRQNYLKVPRTTLKWLKIAEQFEKKWNLPHVLGALDGKHITVRAPGNEGSSYFNYKGTHSIALLGLVDADYKFIYIDCGRNGRISDGGVFRNSTLAAAIASNKLNFPEETPLPGRSKPVPYVIVADAAFPLSHHILKPFPFRNMTGAQRIFNYRLSRARRVVENSFGMVANRFRVLLNTVNLHPQKAETITLACVVLHNFLRTTTPNTYNMQEKNDRRLRFQYALSRQAGNRAKQSALNNRQEFLEYVNGVGAVDWQNNLS</sequence>
<dbReference type="GO" id="GO:0016787">
    <property type="term" value="F:hydrolase activity"/>
    <property type="evidence" value="ECO:0007669"/>
    <property type="project" value="UniProtKB-KW"/>
</dbReference>
<evidence type="ECO:0000259" key="8">
    <source>
        <dbReference type="Pfam" id="PF13359"/>
    </source>
</evidence>
<reference evidence="9 10" key="1">
    <citation type="journal article" date="2024" name="Insects">
        <title>An Improved Chromosome-Level Genome Assembly of the Firefly Pyrocoelia pectoralis.</title>
        <authorList>
            <person name="Fu X."/>
            <person name="Meyer-Rochow V.B."/>
            <person name="Ballantyne L."/>
            <person name="Zhu X."/>
        </authorList>
    </citation>
    <scope>NUCLEOTIDE SEQUENCE [LARGE SCALE GENOMIC DNA]</scope>
    <source>
        <strain evidence="9">XCY_ONT2</strain>
    </source>
</reference>
<evidence type="ECO:0000256" key="7">
    <source>
        <dbReference type="ARBA" id="ARBA00023242"/>
    </source>
</evidence>
<evidence type="ECO:0000256" key="2">
    <source>
        <dbReference type="ARBA" id="ARBA00004123"/>
    </source>
</evidence>
<comment type="similarity">
    <text evidence="3">Belongs to the HARBI1 family.</text>
</comment>
<accession>A0AAN7VKD6</accession>
<dbReference type="GO" id="GO:0046872">
    <property type="term" value="F:metal ion binding"/>
    <property type="evidence" value="ECO:0007669"/>
    <property type="project" value="UniProtKB-KW"/>
</dbReference>
<keyword evidence="7" id="KW-0539">Nucleus</keyword>
<dbReference type="InterPro" id="IPR045249">
    <property type="entry name" value="HARBI1-like"/>
</dbReference>
<feature type="domain" description="DDE Tnp4" evidence="8">
    <location>
        <begin position="110"/>
        <end position="274"/>
    </location>
</feature>
<name>A0AAN7VKD6_9COLE</name>
<dbReference type="Proteomes" id="UP001329430">
    <property type="component" value="Chromosome 4"/>
</dbReference>